<evidence type="ECO:0000256" key="1">
    <source>
        <dbReference type="SAM" id="Phobius"/>
    </source>
</evidence>
<protein>
    <submittedName>
        <fullName evidence="2">Uncharacterized protein</fullName>
    </submittedName>
</protein>
<keyword evidence="1" id="KW-1133">Transmembrane helix</keyword>
<organism evidence="2">
    <name type="scientific">hydrothermal vent metagenome</name>
    <dbReference type="NCBI Taxonomy" id="652676"/>
    <lineage>
        <taxon>unclassified sequences</taxon>
        <taxon>metagenomes</taxon>
        <taxon>ecological metagenomes</taxon>
    </lineage>
</organism>
<keyword evidence="1" id="KW-0472">Membrane</keyword>
<gene>
    <name evidence="2" type="ORF">MNBD_GAMMA09-820</name>
</gene>
<dbReference type="InterPro" id="IPR036280">
    <property type="entry name" value="Multihaem_cyt_sf"/>
</dbReference>
<dbReference type="EMBL" id="UOFI01000041">
    <property type="protein sequence ID" value="VAW63447.1"/>
    <property type="molecule type" value="Genomic_DNA"/>
</dbReference>
<dbReference type="AlphaFoldDB" id="A0A3B0XJY9"/>
<reference evidence="2" key="1">
    <citation type="submission" date="2018-06" db="EMBL/GenBank/DDBJ databases">
        <authorList>
            <person name="Zhirakovskaya E."/>
        </authorList>
    </citation>
    <scope>NUCLEOTIDE SEQUENCE</scope>
</reference>
<name>A0A3B0XJY9_9ZZZZ</name>
<accession>A0A3B0XJY9</accession>
<proteinExistence type="predicted"/>
<evidence type="ECO:0000313" key="2">
    <source>
        <dbReference type="EMBL" id="VAW63447.1"/>
    </source>
</evidence>
<feature type="transmembrane region" description="Helical" evidence="1">
    <location>
        <begin position="314"/>
        <end position="337"/>
    </location>
</feature>
<sequence>MVEMMKNNRSITGSMFFLIIVFLILPVPPAFSGDELNCVLCHKHRGLSRIDKDGQFRLFYINQELFESGPHRRNKCKDCHTDIDRIPHNPAKKVDCTQQCHIVEPSGNKKFSHKPIAKILQRSTHGKLDADGKPKPYQEDFPGCKNCHDQPLYRPFSIYKGKKIAGISKRAISRCKSCHTSGNFAEDFYEHVSSRLHKSRFSVETIEVCAKCHQDEGFRERHDLDDVITSYKETFHGKMVILGSEKTPDCLDCHVVAGENTHLIESQNVVSSAVHKNNVSTTCRTSECHTNAGAMLSSFQTHVTYDRKKYPMQFYMLIGFKALMAGVLYFFLTLIFFELLRRLFPKFAFFKEKKVEASEDVVKEIKEDTKSIESIVRGKKE</sequence>
<dbReference type="SUPFAM" id="SSF48695">
    <property type="entry name" value="Multiheme cytochromes"/>
    <property type="match status" value="1"/>
</dbReference>
<keyword evidence="1" id="KW-0812">Transmembrane</keyword>